<dbReference type="GO" id="GO:0009982">
    <property type="term" value="F:pseudouridine synthase activity"/>
    <property type="evidence" value="ECO:0007669"/>
    <property type="project" value="InterPro"/>
</dbReference>
<dbReference type="HOGENOM" id="CLU_016902_8_2_9"/>
<comment type="similarity">
    <text evidence="2 4">Belongs to the pseudouridine synthase RluA family.</text>
</comment>
<dbReference type="Pfam" id="PF00849">
    <property type="entry name" value="PseudoU_synth_2"/>
    <property type="match status" value="1"/>
</dbReference>
<evidence type="ECO:0000256" key="1">
    <source>
        <dbReference type="ARBA" id="ARBA00000073"/>
    </source>
</evidence>
<evidence type="ECO:0000256" key="4">
    <source>
        <dbReference type="RuleBase" id="RU362028"/>
    </source>
</evidence>
<dbReference type="NCBIfam" id="TIGR00005">
    <property type="entry name" value="rluA_subfam"/>
    <property type="match status" value="1"/>
</dbReference>
<dbReference type="GO" id="GO:0140098">
    <property type="term" value="F:catalytic activity, acting on RNA"/>
    <property type="evidence" value="ECO:0007669"/>
    <property type="project" value="UniProtKB-ARBA"/>
</dbReference>
<dbReference type="InterPro" id="IPR020103">
    <property type="entry name" value="PsdUridine_synth_cat_dom_sf"/>
</dbReference>
<keyword evidence="4" id="KW-0413">Isomerase</keyword>
<protein>
    <recommendedName>
        <fullName evidence="4">Pseudouridine synthase</fullName>
        <ecNumber evidence="4">5.4.99.-</ecNumber>
    </recommendedName>
</protein>
<comment type="catalytic activity">
    <reaction evidence="1 4">
        <text>a uridine in RNA = a pseudouridine in RNA</text>
        <dbReference type="Rhea" id="RHEA:48348"/>
        <dbReference type="Rhea" id="RHEA-COMP:12068"/>
        <dbReference type="Rhea" id="RHEA-COMP:12069"/>
        <dbReference type="ChEBI" id="CHEBI:65314"/>
        <dbReference type="ChEBI" id="CHEBI:65315"/>
    </reaction>
</comment>
<sequence length="316" mass="35459">MDLLKPILYNISCNTEKQPFSGERTMLEFTVGQLHTPTSVAGVLRHYGISATLRRRIKNNGICLRNGIRTELRALVESGDTITVTLPATEAVKPENIPLHIPYEDDYLLAVNKPAGLLMHQTAGERTGTLANAVIYYYKANKLPFSYHPMHRLDRNTSGLCLIAKGAHIQHLFDKKRLFYVRSYMALLEGSFPARQASVRTPIGRDPASIIKRRTDADGKSAGSDFFRLAAAQEYSLVQITLHTGRTHQIRVHSAYLGHPLVGDELYGGKRELLQRQALHAWRLRFVHPVTAEMITVTSPLPADMQRLVDKAGWKL</sequence>
<dbReference type="PATRIC" id="fig|861450.3.peg.658"/>
<dbReference type="GO" id="GO:0003723">
    <property type="term" value="F:RNA binding"/>
    <property type="evidence" value="ECO:0007669"/>
    <property type="project" value="InterPro"/>
</dbReference>
<feature type="active site" evidence="3">
    <location>
        <position position="154"/>
    </location>
</feature>
<comment type="function">
    <text evidence="4">Responsible for synthesis of pseudouridine from uracil.</text>
</comment>
<dbReference type="GO" id="GO:0000455">
    <property type="term" value="P:enzyme-directed rRNA pseudouridine synthesis"/>
    <property type="evidence" value="ECO:0007669"/>
    <property type="project" value="TreeGrafter"/>
</dbReference>
<organism evidence="6 7">
    <name type="scientific">Anaeroglobus geminatus F0357</name>
    <dbReference type="NCBI Taxonomy" id="861450"/>
    <lineage>
        <taxon>Bacteria</taxon>
        <taxon>Bacillati</taxon>
        <taxon>Bacillota</taxon>
        <taxon>Negativicutes</taxon>
        <taxon>Veillonellales</taxon>
        <taxon>Veillonellaceae</taxon>
        <taxon>Anaeroglobus</taxon>
    </lineage>
</organism>
<dbReference type="AlphaFoldDB" id="G9YGC0"/>
<dbReference type="STRING" id="861450.HMPREF0080_00684"/>
<reference evidence="6 7" key="1">
    <citation type="submission" date="2011-08" db="EMBL/GenBank/DDBJ databases">
        <authorList>
            <person name="Weinstock G."/>
            <person name="Sodergren E."/>
            <person name="Clifton S."/>
            <person name="Fulton L."/>
            <person name="Fulton B."/>
            <person name="Courtney L."/>
            <person name="Fronick C."/>
            <person name="Harrison M."/>
            <person name="Strong C."/>
            <person name="Farmer C."/>
            <person name="Delahaunty K."/>
            <person name="Markovic C."/>
            <person name="Hall O."/>
            <person name="Minx P."/>
            <person name="Tomlinson C."/>
            <person name="Mitreva M."/>
            <person name="Hou S."/>
            <person name="Chen J."/>
            <person name="Wollam A."/>
            <person name="Pepin K.H."/>
            <person name="Johnson M."/>
            <person name="Bhonagiri V."/>
            <person name="Zhang X."/>
            <person name="Suruliraj S."/>
            <person name="Warren W."/>
            <person name="Chinwalla A."/>
            <person name="Mardis E.R."/>
            <person name="Wilson R.K."/>
        </authorList>
    </citation>
    <scope>NUCLEOTIDE SEQUENCE [LARGE SCALE GENOMIC DNA]</scope>
    <source>
        <strain evidence="6 7">F0357</strain>
    </source>
</reference>
<dbReference type="PANTHER" id="PTHR21600">
    <property type="entry name" value="MITOCHONDRIAL RNA PSEUDOURIDINE SYNTHASE"/>
    <property type="match status" value="1"/>
</dbReference>
<accession>G9YGC0</accession>
<feature type="domain" description="Pseudouridine synthase RsuA/RluA-like" evidence="5">
    <location>
        <begin position="108"/>
        <end position="255"/>
    </location>
</feature>
<dbReference type="EC" id="5.4.99.-" evidence="4"/>
<evidence type="ECO:0000256" key="2">
    <source>
        <dbReference type="ARBA" id="ARBA00010876"/>
    </source>
</evidence>
<dbReference type="eggNOG" id="COG0564">
    <property type="taxonomic scope" value="Bacteria"/>
</dbReference>
<dbReference type="InterPro" id="IPR006145">
    <property type="entry name" value="PsdUridine_synth_RsuA/RluA"/>
</dbReference>
<dbReference type="Proteomes" id="UP000005481">
    <property type="component" value="Unassembled WGS sequence"/>
</dbReference>
<proteinExistence type="inferred from homology"/>
<evidence type="ECO:0000256" key="3">
    <source>
        <dbReference type="PIRSR" id="PIRSR606225-1"/>
    </source>
</evidence>
<gene>
    <name evidence="6" type="ORF">HMPREF0080_00684</name>
</gene>
<keyword evidence="7" id="KW-1185">Reference proteome</keyword>
<evidence type="ECO:0000313" key="6">
    <source>
        <dbReference type="EMBL" id="EHM42323.1"/>
    </source>
</evidence>
<evidence type="ECO:0000259" key="5">
    <source>
        <dbReference type="Pfam" id="PF00849"/>
    </source>
</evidence>
<name>G9YGC0_9FIRM</name>
<dbReference type="InterPro" id="IPR050188">
    <property type="entry name" value="RluA_PseudoU_synthase"/>
</dbReference>
<comment type="caution">
    <text evidence="6">The sequence shown here is derived from an EMBL/GenBank/DDBJ whole genome shotgun (WGS) entry which is preliminary data.</text>
</comment>
<dbReference type="CDD" id="cd02869">
    <property type="entry name" value="PseudoU_synth_RluA_like"/>
    <property type="match status" value="1"/>
</dbReference>
<dbReference type="SUPFAM" id="SSF55120">
    <property type="entry name" value="Pseudouridine synthase"/>
    <property type="match status" value="1"/>
</dbReference>
<dbReference type="Gene3D" id="3.30.2350.10">
    <property type="entry name" value="Pseudouridine synthase"/>
    <property type="match status" value="1"/>
</dbReference>
<evidence type="ECO:0000313" key="7">
    <source>
        <dbReference type="Proteomes" id="UP000005481"/>
    </source>
</evidence>
<dbReference type="EMBL" id="AGCJ01000021">
    <property type="protein sequence ID" value="EHM42323.1"/>
    <property type="molecule type" value="Genomic_DNA"/>
</dbReference>
<dbReference type="InterPro" id="IPR006225">
    <property type="entry name" value="PsdUridine_synth_RluC/D"/>
</dbReference>
<dbReference type="PANTHER" id="PTHR21600:SF44">
    <property type="entry name" value="RIBOSOMAL LARGE SUBUNIT PSEUDOURIDINE SYNTHASE D"/>
    <property type="match status" value="1"/>
</dbReference>